<reference evidence="2 3" key="1">
    <citation type="submission" date="2020-01" db="EMBL/GenBank/DDBJ databases">
        <title>Genome sequence of Arachis hypogaea, cultivar Shitouqi.</title>
        <authorList>
            <person name="Zhuang W."/>
            <person name="Chen H."/>
            <person name="Varshney R."/>
            <person name="Wang D."/>
            <person name="Ming R."/>
        </authorList>
    </citation>
    <scope>NUCLEOTIDE SEQUENCE [LARGE SCALE GENOMIC DNA]</scope>
    <source>
        <tissue evidence="2">Young leaf</tissue>
    </source>
</reference>
<name>A0A6B9V9Y6_ARAHY</name>
<gene>
    <name evidence="2" type="ORF">DS421_19g656280</name>
</gene>
<evidence type="ECO:0000313" key="3">
    <source>
        <dbReference type="Proteomes" id="UP000464620"/>
    </source>
</evidence>
<dbReference type="Proteomes" id="UP000464620">
    <property type="component" value="Chromosome B09"/>
</dbReference>
<feature type="region of interest" description="Disordered" evidence="1">
    <location>
        <begin position="1"/>
        <end position="22"/>
    </location>
</feature>
<evidence type="ECO:0000256" key="1">
    <source>
        <dbReference type="SAM" id="MobiDB-lite"/>
    </source>
</evidence>
<sequence length="51" mass="5705">MKHNMANTNTKKDESSIAKGPQPITPECFRMLGMTMLPIVENPVKNLAKFT</sequence>
<dbReference type="AlphaFoldDB" id="A0A6B9V9Y6"/>
<proteinExistence type="predicted"/>
<evidence type="ECO:0000313" key="2">
    <source>
        <dbReference type="EMBL" id="QHN77835.1"/>
    </source>
</evidence>
<organism evidence="2 3">
    <name type="scientific">Arachis hypogaea</name>
    <name type="common">Peanut</name>
    <dbReference type="NCBI Taxonomy" id="3818"/>
    <lineage>
        <taxon>Eukaryota</taxon>
        <taxon>Viridiplantae</taxon>
        <taxon>Streptophyta</taxon>
        <taxon>Embryophyta</taxon>
        <taxon>Tracheophyta</taxon>
        <taxon>Spermatophyta</taxon>
        <taxon>Magnoliopsida</taxon>
        <taxon>eudicotyledons</taxon>
        <taxon>Gunneridae</taxon>
        <taxon>Pentapetalae</taxon>
        <taxon>rosids</taxon>
        <taxon>fabids</taxon>
        <taxon>Fabales</taxon>
        <taxon>Fabaceae</taxon>
        <taxon>Papilionoideae</taxon>
        <taxon>50 kb inversion clade</taxon>
        <taxon>dalbergioids sensu lato</taxon>
        <taxon>Dalbergieae</taxon>
        <taxon>Pterocarpus clade</taxon>
        <taxon>Arachis</taxon>
    </lineage>
</organism>
<dbReference type="EMBL" id="CP031001">
    <property type="protein sequence ID" value="QHN77835.1"/>
    <property type="molecule type" value="Genomic_DNA"/>
</dbReference>
<protein>
    <submittedName>
        <fullName evidence="2">Uncharacterized protein</fullName>
    </submittedName>
</protein>
<accession>A0A6B9V9Y6</accession>